<protein>
    <submittedName>
        <fullName evidence="2">Putative protease</fullName>
    </submittedName>
</protein>
<dbReference type="Pfam" id="PF01136">
    <property type="entry name" value="Peptidase_U32"/>
    <property type="match status" value="2"/>
</dbReference>
<sequence length="811" mass="93384">MVKNNSYVELLSPVGNIEALYAAVQNGADAVYLGGKLFNARQYASNFGMEDLKTAVEYAHLRGVRVYVTVNILFSDKEIEEAVDYIKYLYEIDVDGLIVQDLGLSYLIKNVFPQFELHGSTQMTINNLQGVLFLEQMGFKRVVLARELSINEIKYIKERSNIELEGFIHGALCVCYSGQCLMSSIIGGRSGNRGTCAQPCRMPYTLVDIENERTVFEKLEGKYILSPKDLNTIEDIDKIVDSGLKSLKIEGRMKKPEYVALVVSKYRKALDRGIDEITKEDKKELLEIFNRGFTGGYILENFGREFISLDRPNNRGVYLGKVVKVDPKYIYINLEDDLNIGDGIEFTKGKNEYVGIMSNISGEKGSTIKIDNLKGIKNNSLVYKTSNRELLEKTRETFEENQNIKYPISMDVYIYINKKAVLIIKDENYTISVESEELVEKAQRVSLIEERVRNQLEKLSDEPYYIDNLNIYLEEGSFLPISSLNKLRRQGIDLLNEKRKNFNHRAKIDESILEERVQEFFRFKNESRDDLNKKLSVKVSKIEQFEKLDLNKLDRIYLGFDDDLENCLNEIKKRGKEAYIYTDKILNEDELKKLNGKLEQIYKEVDGVSVSNLGTLNLVKNNFELNIHGDIGLNVYNSITARALNENRVNSITLSPELTLQQIKEICKKGENIYETIGYGYLPLMVTKHCPISLAKGCQNNKNCKYCKYRTGYGLKDRLGKVFPIVRNESITTIYNSVPLMVIEELNNIYDSGVNMIRIDYTFEEDDIYSIQEAFYEYIHGNLNERDLEMFLDFHRKNTGLTRGHYFRGVL</sequence>
<dbReference type="GO" id="GO:0008233">
    <property type="term" value="F:peptidase activity"/>
    <property type="evidence" value="ECO:0007669"/>
    <property type="project" value="UniProtKB-KW"/>
</dbReference>
<organism evidence="2 3">
    <name type="scientific">Sporanaerobacter acetigenes DSM 13106</name>
    <dbReference type="NCBI Taxonomy" id="1123281"/>
    <lineage>
        <taxon>Bacteria</taxon>
        <taxon>Bacillati</taxon>
        <taxon>Bacillota</taxon>
        <taxon>Tissierellia</taxon>
        <taxon>Tissierellales</taxon>
        <taxon>Sporanaerobacteraceae</taxon>
        <taxon>Sporanaerobacter</taxon>
    </lineage>
</organism>
<keyword evidence="2" id="KW-0645">Protease</keyword>
<dbReference type="InterPro" id="IPR001539">
    <property type="entry name" value="Peptidase_U32"/>
</dbReference>
<gene>
    <name evidence="2" type="ORF">SAMN02745180_01428</name>
</gene>
<dbReference type="PROSITE" id="PS01276">
    <property type="entry name" value="PEPTIDASE_U32"/>
    <property type="match status" value="1"/>
</dbReference>
<accession>A0A1M5WVJ1</accession>
<evidence type="ECO:0000259" key="1">
    <source>
        <dbReference type="Pfam" id="PF12392"/>
    </source>
</evidence>
<dbReference type="STRING" id="1123281.SAMN02745180_01428"/>
<dbReference type="GO" id="GO:0006508">
    <property type="term" value="P:proteolysis"/>
    <property type="evidence" value="ECO:0007669"/>
    <property type="project" value="UniProtKB-KW"/>
</dbReference>
<keyword evidence="2" id="KW-0378">Hydrolase</keyword>
<dbReference type="PANTHER" id="PTHR30217:SF10">
    <property type="entry name" value="23S RRNA 5-HYDROXYCYTIDINE C2501 SYNTHASE"/>
    <property type="match status" value="1"/>
</dbReference>
<dbReference type="Pfam" id="PF12392">
    <property type="entry name" value="DUF3656"/>
    <property type="match status" value="1"/>
</dbReference>
<dbReference type="SUPFAM" id="SSF110395">
    <property type="entry name" value="CutC-like"/>
    <property type="match status" value="1"/>
</dbReference>
<feature type="domain" description="Peptidase U32 collagenase" evidence="1">
    <location>
        <begin position="382"/>
        <end position="499"/>
    </location>
</feature>
<keyword evidence="3" id="KW-1185">Reference proteome</keyword>
<dbReference type="InterPro" id="IPR020988">
    <property type="entry name" value="Pept_U32_collagenase"/>
</dbReference>
<evidence type="ECO:0000313" key="2">
    <source>
        <dbReference type="EMBL" id="SHH91412.1"/>
    </source>
</evidence>
<dbReference type="InterPro" id="IPR051454">
    <property type="entry name" value="RNA/ubiquinone_mod_enzymes"/>
</dbReference>
<dbReference type="InterPro" id="IPR036822">
    <property type="entry name" value="CutC-like_dom_sf"/>
</dbReference>
<dbReference type="AlphaFoldDB" id="A0A1M5WVJ1"/>
<dbReference type="RefSeq" id="WP_072744092.1">
    <property type="nucleotide sequence ID" value="NZ_FQXR01000005.1"/>
</dbReference>
<evidence type="ECO:0000313" key="3">
    <source>
        <dbReference type="Proteomes" id="UP000184389"/>
    </source>
</evidence>
<name>A0A1M5WVJ1_9FIRM</name>
<dbReference type="EMBL" id="FQXR01000005">
    <property type="protein sequence ID" value="SHH91412.1"/>
    <property type="molecule type" value="Genomic_DNA"/>
</dbReference>
<proteinExistence type="predicted"/>
<dbReference type="PANTHER" id="PTHR30217">
    <property type="entry name" value="PEPTIDASE U32 FAMILY"/>
    <property type="match status" value="1"/>
</dbReference>
<reference evidence="2 3" key="1">
    <citation type="submission" date="2016-11" db="EMBL/GenBank/DDBJ databases">
        <authorList>
            <person name="Jaros S."/>
            <person name="Januszkiewicz K."/>
            <person name="Wedrychowicz H."/>
        </authorList>
    </citation>
    <scope>NUCLEOTIDE SEQUENCE [LARGE SCALE GENOMIC DNA]</scope>
    <source>
        <strain evidence="2 3">DSM 13106</strain>
    </source>
</reference>
<dbReference type="Proteomes" id="UP000184389">
    <property type="component" value="Unassembled WGS sequence"/>
</dbReference>